<dbReference type="WBParaSite" id="jg22819">
    <property type="protein sequence ID" value="jg22819"/>
    <property type="gene ID" value="jg22819"/>
</dbReference>
<keyword evidence="1" id="KW-1185">Reference proteome</keyword>
<name>A0A915DRP8_9BILA</name>
<evidence type="ECO:0000313" key="2">
    <source>
        <dbReference type="WBParaSite" id="jg22819"/>
    </source>
</evidence>
<reference evidence="2" key="1">
    <citation type="submission" date="2022-11" db="UniProtKB">
        <authorList>
            <consortium name="WormBaseParasite"/>
        </authorList>
    </citation>
    <scope>IDENTIFICATION</scope>
</reference>
<proteinExistence type="predicted"/>
<organism evidence="1 2">
    <name type="scientific">Ditylenchus dipsaci</name>
    <dbReference type="NCBI Taxonomy" id="166011"/>
    <lineage>
        <taxon>Eukaryota</taxon>
        <taxon>Metazoa</taxon>
        <taxon>Ecdysozoa</taxon>
        <taxon>Nematoda</taxon>
        <taxon>Chromadorea</taxon>
        <taxon>Rhabditida</taxon>
        <taxon>Tylenchina</taxon>
        <taxon>Tylenchomorpha</taxon>
        <taxon>Sphaerularioidea</taxon>
        <taxon>Anguinidae</taxon>
        <taxon>Anguininae</taxon>
        <taxon>Ditylenchus</taxon>
    </lineage>
</organism>
<dbReference type="Proteomes" id="UP000887574">
    <property type="component" value="Unplaced"/>
</dbReference>
<dbReference type="AlphaFoldDB" id="A0A915DRP8"/>
<evidence type="ECO:0000313" key="1">
    <source>
        <dbReference type="Proteomes" id="UP000887574"/>
    </source>
</evidence>
<accession>A0A915DRP8</accession>
<protein>
    <submittedName>
        <fullName evidence="2">Uncharacterized protein</fullName>
    </submittedName>
</protein>
<sequence length="94" mass="10262">MSQLQELPAVEANQCGGSSVCDDPCSGFRKLAHQERCRSQWKAGQFCIGYGAQVNVINKEVYKSIVSTKVEKSTVVAKLCDGSFLEFLGEGVDR</sequence>